<comment type="caution">
    <text evidence="1">The sequence shown here is derived from an EMBL/GenBank/DDBJ whole genome shotgun (WGS) entry which is preliminary data.</text>
</comment>
<sequence>MTIYVEVPNLGFGPAVTALRALARIPAEDVHVLATGDSARFLQRERPAYTWHDADTLWPQGCAGLLPPGSLVVSVTNPEFAAWAVEQGHEVGVVDVLDWMWPLARPAALPDPARLRFHLVEAGFARPRHGEPVAPLIDHELWSEPAQPRSGLAVVAFGGMAMPGGADHVGAFARSFLFTALPVLVEAGLAHVVVVGGSRDLVDLVPPRWRAHPAVEVRAAVPPAEYAALLRSARHVLIPAGMSTLHECAAARITPFVQPGCTISTVLATERLSARSYPYVCRWPGQSAALAPVLGRPEPELIERAAELVAAGAPHLADELRRYLVRVEGPALLPMSWDGLPTAADRLAHHVLTRRP</sequence>
<proteinExistence type="predicted"/>
<keyword evidence="2" id="KW-1185">Reference proteome</keyword>
<accession>A0A5M3XI54</accession>
<evidence type="ECO:0000313" key="2">
    <source>
        <dbReference type="Proteomes" id="UP000377595"/>
    </source>
</evidence>
<dbReference type="AlphaFoldDB" id="A0A5M3XI54"/>
<dbReference type="RefSeq" id="WP_155345436.1">
    <property type="nucleotide sequence ID" value="NZ_BAAAHM010000021.1"/>
</dbReference>
<name>A0A5M3XI54_9ACTN</name>
<protein>
    <recommendedName>
        <fullName evidence="3">Glycosyl transferase</fullName>
    </recommendedName>
</protein>
<reference evidence="1 2" key="1">
    <citation type="submission" date="2019-10" db="EMBL/GenBank/DDBJ databases">
        <title>Whole genome shotgun sequence of Acrocarpospora pleiomorpha NBRC 16267.</title>
        <authorList>
            <person name="Ichikawa N."/>
            <person name="Kimura A."/>
            <person name="Kitahashi Y."/>
            <person name="Komaki H."/>
            <person name="Oguchi A."/>
        </authorList>
    </citation>
    <scope>NUCLEOTIDE SEQUENCE [LARGE SCALE GENOMIC DNA]</scope>
    <source>
        <strain evidence="1 2">NBRC 16267</strain>
    </source>
</reference>
<evidence type="ECO:0000313" key="1">
    <source>
        <dbReference type="EMBL" id="GES20396.1"/>
    </source>
</evidence>
<organism evidence="1 2">
    <name type="scientific">Acrocarpospora pleiomorpha</name>
    <dbReference type="NCBI Taxonomy" id="90975"/>
    <lineage>
        <taxon>Bacteria</taxon>
        <taxon>Bacillati</taxon>
        <taxon>Actinomycetota</taxon>
        <taxon>Actinomycetes</taxon>
        <taxon>Streptosporangiales</taxon>
        <taxon>Streptosporangiaceae</taxon>
        <taxon>Acrocarpospora</taxon>
    </lineage>
</organism>
<evidence type="ECO:0008006" key="3">
    <source>
        <dbReference type="Google" id="ProtNLM"/>
    </source>
</evidence>
<dbReference type="Proteomes" id="UP000377595">
    <property type="component" value="Unassembled WGS sequence"/>
</dbReference>
<dbReference type="EMBL" id="BLAF01000016">
    <property type="protein sequence ID" value="GES20396.1"/>
    <property type="molecule type" value="Genomic_DNA"/>
</dbReference>
<gene>
    <name evidence="1" type="ORF">Aple_032920</name>
</gene>